<feature type="domain" description="PucR C-terminal helix-turn-helix" evidence="2">
    <location>
        <begin position="369"/>
        <end position="427"/>
    </location>
</feature>
<evidence type="ECO:0000259" key="3">
    <source>
        <dbReference type="Pfam" id="PF14361"/>
    </source>
</evidence>
<sequence>MTASNQADRDTELRDPVRHGPAGRGPAPRLGGVAVHERLRAAAAVLAPAVMARLVEQLPAYGALPSEQLRGEVVREVDRGIRAFTETLRTGELPGEGELTRISESSARRADEGVPLEAVVGAYHFGAQECAARVLAAAGPDDLPDVLLVQYRLLDYLRLVSCAVAAGYVQERQAALGDEQVARQALLSRLLEGGDPQAAADRAGLALPPCFLVLGITMGPHPDELLPGVNHDVAARRKLRRLRNELRHRTKGDPLSALSATGGLVLIPSEAPPADLAGPARDRLARLVEDLARVCGAELLVAAAAAAPDGVAAAARLVGEVREVAQASGRGPGLHLLDDVLLEYQLSRPSPARDRLATLLAPLAGRPELLDTLRTFLACGLDRRQAAGRLQVHPNTVDYRLRKATELTGLDAARGADQLTLRAALAAHDTARHTAPDPG</sequence>
<feature type="domain" description="RsbT co-antagonist protein RsbRD N-terminal" evidence="3">
    <location>
        <begin position="46"/>
        <end position="183"/>
    </location>
</feature>
<dbReference type="PANTHER" id="PTHR33744:SF7">
    <property type="entry name" value="PUCR FAMILY TRANSCRIPTIONAL REGULATOR"/>
    <property type="match status" value="1"/>
</dbReference>
<keyword evidence="5" id="KW-1185">Reference proteome</keyword>
<feature type="compositionally biased region" description="Basic and acidic residues" evidence="1">
    <location>
        <begin position="7"/>
        <end position="18"/>
    </location>
</feature>
<name>A0ABP9EN05_9ACTN</name>
<organism evidence="4 5">
    <name type="scientific">Kitasatospora terrestris</name>
    <dbReference type="NCBI Taxonomy" id="258051"/>
    <lineage>
        <taxon>Bacteria</taxon>
        <taxon>Bacillati</taxon>
        <taxon>Actinomycetota</taxon>
        <taxon>Actinomycetes</taxon>
        <taxon>Kitasatosporales</taxon>
        <taxon>Streptomycetaceae</taxon>
        <taxon>Kitasatospora</taxon>
    </lineage>
</organism>
<proteinExistence type="predicted"/>
<feature type="region of interest" description="Disordered" evidence="1">
    <location>
        <begin position="1"/>
        <end position="30"/>
    </location>
</feature>
<gene>
    <name evidence="4" type="ORF">GCM10023235_72250</name>
</gene>
<evidence type="ECO:0000256" key="1">
    <source>
        <dbReference type="SAM" id="MobiDB-lite"/>
    </source>
</evidence>
<evidence type="ECO:0000313" key="5">
    <source>
        <dbReference type="Proteomes" id="UP001501752"/>
    </source>
</evidence>
<dbReference type="PANTHER" id="PTHR33744">
    <property type="entry name" value="CARBOHYDRATE DIACID REGULATOR"/>
    <property type="match status" value="1"/>
</dbReference>
<dbReference type="Pfam" id="PF14361">
    <property type="entry name" value="RsbRD_N"/>
    <property type="match status" value="1"/>
</dbReference>
<reference evidence="5" key="1">
    <citation type="journal article" date="2019" name="Int. J. Syst. Evol. Microbiol.">
        <title>The Global Catalogue of Microorganisms (GCM) 10K type strain sequencing project: providing services to taxonomists for standard genome sequencing and annotation.</title>
        <authorList>
            <consortium name="The Broad Institute Genomics Platform"/>
            <consortium name="The Broad Institute Genome Sequencing Center for Infectious Disease"/>
            <person name="Wu L."/>
            <person name="Ma J."/>
        </authorList>
    </citation>
    <scope>NUCLEOTIDE SEQUENCE [LARGE SCALE GENOMIC DNA]</scope>
    <source>
        <strain evidence="5">JCM 13006</strain>
    </source>
</reference>
<dbReference type="EMBL" id="BAABIS010000001">
    <property type="protein sequence ID" value="GAA4881487.1"/>
    <property type="molecule type" value="Genomic_DNA"/>
</dbReference>
<evidence type="ECO:0000313" key="4">
    <source>
        <dbReference type="EMBL" id="GAA4881487.1"/>
    </source>
</evidence>
<dbReference type="Pfam" id="PF13556">
    <property type="entry name" value="HTH_30"/>
    <property type="match status" value="1"/>
</dbReference>
<dbReference type="InterPro" id="IPR025751">
    <property type="entry name" value="RsbRD_N_dom"/>
</dbReference>
<dbReference type="InterPro" id="IPR051448">
    <property type="entry name" value="CdaR-like_regulators"/>
</dbReference>
<evidence type="ECO:0000259" key="2">
    <source>
        <dbReference type="Pfam" id="PF13556"/>
    </source>
</evidence>
<protein>
    <submittedName>
        <fullName evidence="4">Helix-turn-helix domain-containing protein</fullName>
    </submittedName>
</protein>
<dbReference type="Proteomes" id="UP001501752">
    <property type="component" value="Unassembled WGS sequence"/>
</dbReference>
<accession>A0ABP9EN05</accession>
<dbReference type="InterPro" id="IPR042070">
    <property type="entry name" value="PucR_C-HTH_sf"/>
</dbReference>
<dbReference type="RefSeq" id="WP_345701135.1">
    <property type="nucleotide sequence ID" value="NZ_BAABIS010000001.1"/>
</dbReference>
<dbReference type="InterPro" id="IPR025736">
    <property type="entry name" value="PucR_C-HTH_dom"/>
</dbReference>
<comment type="caution">
    <text evidence="4">The sequence shown here is derived from an EMBL/GenBank/DDBJ whole genome shotgun (WGS) entry which is preliminary data.</text>
</comment>
<dbReference type="Gene3D" id="1.10.10.2840">
    <property type="entry name" value="PucR C-terminal helix-turn-helix domain"/>
    <property type="match status" value="1"/>
</dbReference>